<dbReference type="SUPFAM" id="SSF103481">
    <property type="entry name" value="Multidrug resistance efflux transporter EmrE"/>
    <property type="match status" value="1"/>
</dbReference>
<proteinExistence type="predicted"/>
<keyword evidence="1" id="KW-0812">Transmembrane</keyword>
<dbReference type="Gene3D" id="1.10.3730.20">
    <property type="match status" value="1"/>
</dbReference>
<protein>
    <recommendedName>
        <fullName evidence="2">EamA domain-containing protein</fullName>
    </recommendedName>
</protein>
<dbReference type="InterPro" id="IPR037185">
    <property type="entry name" value="EmrE-like"/>
</dbReference>
<feature type="transmembrane region" description="Helical" evidence="1">
    <location>
        <begin position="25"/>
        <end position="46"/>
    </location>
</feature>
<accession>A0A645IH03</accession>
<name>A0A645IH03_9ZZZZ</name>
<dbReference type="Pfam" id="PF00892">
    <property type="entry name" value="EamA"/>
    <property type="match status" value="1"/>
</dbReference>
<keyword evidence="1" id="KW-0472">Membrane</keyword>
<dbReference type="GO" id="GO:0016020">
    <property type="term" value="C:membrane"/>
    <property type="evidence" value="ECO:0007669"/>
    <property type="project" value="InterPro"/>
</dbReference>
<organism evidence="3">
    <name type="scientific">bioreactor metagenome</name>
    <dbReference type="NCBI Taxonomy" id="1076179"/>
    <lineage>
        <taxon>unclassified sequences</taxon>
        <taxon>metagenomes</taxon>
        <taxon>ecological metagenomes</taxon>
    </lineage>
</organism>
<feature type="transmembrane region" description="Helical" evidence="1">
    <location>
        <begin position="52"/>
        <end position="73"/>
    </location>
</feature>
<dbReference type="InterPro" id="IPR000620">
    <property type="entry name" value="EamA_dom"/>
</dbReference>
<dbReference type="AlphaFoldDB" id="A0A645IH03"/>
<sequence>MGVIFLLDRRWKHLLDVIRSPRGRLTILSGAVLGTLFGVVLSMIAIRWSKAAVASTLMSTMPVLILPISVFILKEKLRPKDLFGAALSFVGSAVLFL</sequence>
<evidence type="ECO:0000256" key="1">
    <source>
        <dbReference type="SAM" id="Phobius"/>
    </source>
</evidence>
<evidence type="ECO:0000313" key="3">
    <source>
        <dbReference type="EMBL" id="MPN50266.1"/>
    </source>
</evidence>
<keyword evidence="1" id="KW-1133">Transmembrane helix</keyword>
<dbReference type="EMBL" id="VSSQ01114285">
    <property type="protein sequence ID" value="MPN50266.1"/>
    <property type="molecule type" value="Genomic_DNA"/>
</dbReference>
<feature type="domain" description="EamA" evidence="2">
    <location>
        <begin position="5"/>
        <end position="96"/>
    </location>
</feature>
<gene>
    <name evidence="3" type="ORF">SDC9_197892</name>
</gene>
<reference evidence="3" key="1">
    <citation type="submission" date="2019-08" db="EMBL/GenBank/DDBJ databases">
        <authorList>
            <person name="Kucharzyk K."/>
            <person name="Murdoch R.W."/>
            <person name="Higgins S."/>
            <person name="Loffler F."/>
        </authorList>
    </citation>
    <scope>NUCLEOTIDE SEQUENCE</scope>
</reference>
<evidence type="ECO:0000259" key="2">
    <source>
        <dbReference type="Pfam" id="PF00892"/>
    </source>
</evidence>
<comment type="caution">
    <text evidence="3">The sequence shown here is derived from an EMBL/GenBank/DDBJ whole genome shotgun (WGS) entry which is preliminary data.</text>
</comment>